<comment type="caution">
    <text evidence="8">The sequence shown here is derived from an EMBL/GenBank/DDBJ whole genome shotgun (WGS) entry which is preliminary data.</text>
</comment>
<name>A0A6N4E546_9GAMM</name>
<evidence type="ECO:0000313" key="8">
    <source>
        <dbReference type="EMBL" id="PUE04887.1"/>
    </source>
</evidence>
<evidence type="ECO:0000256" key="2">
    <source>
        <dbReference type="ARBA" id="ARBA00022692"/>
    </source>
</evidence>
<evidence type="ECO:0000259" key="6">
    <source>
        <dbReference type="Pfam" id="PF03865"/>
    </source>
</evidence>
<accession>A0A6N4E546</accession>
<organism evidence="8 9">
    <name type="scientific">Candidatus Sedimenticola endophacoides</name>
    <dbReference type="NCBI Taxonomy" id="2548426"/>
    <lineage>
        <taxon>Bacteria</taxon>
        <taxon>Pseudomonadati</taxon>
        <taxon>Pseudomonadota</taxon>
        <taxon>Gammaproteobacteria</taxon>
        <taxon>Chromatiales</taxon>
        <taxon>Sedimenticolaceae</taxon>
        <taxon>Sedimenticola</taxon>
    </lineage>
</organism>
<dbReference type="AlphaFoldDB" id="A0A6N4E546"/>
<feature type="chain" id="PRO_5027091246" description="ShlB/FhaC/HecB family hemolysin secretion/activation protein" evidence="5">
    <location>
        <begin position="36"/>
        <end position="566"/>
    </location>
</feature>
<protein>
    <recommendedName>
        <fullName evidence="10">ShlB/FhaC/HecB family hemolysin secretion/activation protein</fullName>
    </recommendedName>
</protein>
<dbReference type="Gene3D" id="3.10.20.310">
    <property type="entry name" value="membrane protein fhac"/>
    <property type="match status" value="1"/>
</dbReference>
<dbReference type="Gene3D" id="2.40.160.50">
    <property type="entry name" value="membrane protein fhac: a member of the omp85/tpsb transporter family"/>
    <property type="match status" value="1"/>
</dbReference>
<dbReference type="Pfam" id="PF08479">
    <property type="entry name" value="POTRA_2"/>
    <property type="match status" value="1"/>
</dbReference>
<dbReference type="InterPro" id="IPR005565">
    <property type="entry name" value="Hemolysn_activator_HlyB_C"/>
</dbReference>
<feature type="region of interest" description="Disordered" evidence="4">
    <location>
        <begin position="41"/>
        <end position="71"/>
    </location>
</feature>
<evidence type="ECO:0000256" key="4">
    <source>
        <dbReference type="SAM" id="MobiDB-lite"/>
    </source>
</evidence>
<keyword evidence="2" id="KW-0812">Transmembrane</keyword>
<evidence type="ECO:0000259" key="7">
    <source>
        <dbReference type="Pfam" id="PF08479"/>
    </source>
</evidence>
<feature type="domain" description="Polypeptide-transport-associated ShlB-type" evidence="7">
    <location>
        <begin position="82"/>
        <end position="155"/>
    </location>
</feature>
<evidence type="ECO:0000256" key="5">
    <source>
        <dbReference type="SAM" id="SignalP"/>
    </source>
</evidence>
<evidence type="ECO:0000256" key="1">
    <source>
        <dbReference type="ARBA" id="ARBA00022452"/>
    </source>
</evidence>
<dbReference type="PANTHER" id="PTHR34597:SF3">
    <property type="entry name" value="OUTER MEMBRANE TRANSPORTER CDIB"/>
    <property type="match status" value="1"/>
</dbReference>
<dbReference type="Proteomes" id="UP000250928">
    <property type="component" value="Unassembled WGS sequence"/>
</dbReference>
<keyword evidence="1" id="KW-0472">Membrane</keyword>
<dbReference type="InterPro" id="IPR051544">
    <property type="entry name" value="TPS_OM_transporter"/>
</dbReference>
<dbReference type="InterPro" id="IPR013686">
    <property type="entry name" value="Polypept-transport_assoc_ShlB"/>
</dbReference>
<dbReference type="GO" id="GO:0098046">
    <property type="term" value="C:type V protein secretion system complex"/>
    <property type="evidence" value="ECO:0007669"/>
    <property type="project" value="TreeGrafter"/>
</dbReference>
<reference evidence="8 9" key="1">
    <citation type="submission" date="2018-01" db="EMBL/GenBank/DDBJ databases">
        <title>Novel co-symbiosis in the lucinid bivalve Phacoides pectinatus.</title>
        <authorList>
            <person name="Lim S.J."/>
            <person name="Davis B.G."/>
            <person name="Gill D.E."/>
            <person name="Engel A.S."/>
            <person name="Anderson L.C."/>
            <person name="Campbell B.J."/>
        </authorList>
    </citation>
    <scope>NUCLEOTIDE SEQUENCE [LARGE SCALE GENOMIC DNA]</scope>
    <source>
        <strain evidence="8">N3_P5</strain>
    </source>
</reference>
<dbReference type="GO" id="GO:0008320">
    <property type="term" value="F:protein transmembrane transporter activity"/>
    <property type="evidence" value="ECO:0007669"/>
    <property type="project" value="TreeGrafter"/>
</dbReference>
<feature type="signal peptide" evidence="5">
    <location>
        <begin position="1"/>
        <end position="35"/>
    </location>
</feature>
<feature type="domain" description="Haemolysin activator HlyB C-terminal" evidence="6">
    <location>
        <begin position="218"/>
        <end position="523"/>
    </location>
</feature>
<keyword evidence="1" id="KW-1134">Transmembrane beta strand</keyword>
<dbReference type="Pfam" id="PF03865">
    <property type="entry name" value="ShlB"/>
    <property type="match status" value="1"/>
</dbReference>
<evidence type="ECO:0000256" key="3">
    <source>
        <dbReference type="ARBA" id="ARBA00023237"/>
    </source>
</evidence>
<proteinExistence type="predicted"/>
<dbReference type="GO" id="GO:0046819">
    <property type="term" value="P:protein secretion by the type V secretion system"/>
    <property type="evidence" value="ECO:0007669"/>
    <property type="project" value="TreeGrafter"/>
</dbReference>
<evidence type="ECO:0008006" key="10">
    <source>
        <dbReference type="Google" id="ProtNLM"/>
    </source>
</evidence>
<gene>
    <name evidence="8" type="ORF">C3L24_02370</name>
</gene>
<keyword evidence="5" id="KW-0732">Signal</keyword>
<evidence type="ECO:0000313" key="9">
    <source>
        <dbReference type="Proteomes" id="UP000250928"/>
    </source>
</evidence>
<dbReference type="EMBL" id="PQCO01000106">
    <property type="protein sequence ID" value="PUE04887.1"/>
    <property type="molecule type" value="Genomic_DNA"/>
</dbReference>
<dbReference type="PANTHER" id="PTHR34597">
    <property type="entry name" value="SLR1661 PROTEIN"/>
    <property type="match status" value="1"/>
</dbReference>
<keyword evidence="3" id="KW-0998">Cell outer membrane</keyword>
<sequence>MDLRTCVTNRVVARTSKVAVAVAAALLFGVPQAYAQETRMPGVVDRPGQGLPGDFDEEKAEGTGLSAPEYQGAATGNEPIATIRRVEFTGDLVLDEQVLQRAVAAYLDKPLTGRDLSELKYEITSLYFTEGYPLVKVVTPPQKLGEGVLKIRIYMGRVGDTEVENSVGLSAAVVGAMGQRLEKGEVFDERVAESVLQDLNDLKNVSARLNLRAGQEKGTTDLRLYLSEADEDVQRVSLDNYGSDLTGKLVLTGEFEKSNLMGLGEMLGLTLRKSDEDLTSAMISLETPIGLGNAKLEANYLHSENEIGDYLAALQASGESDIFNIAVSSNLLNMRREKATVRVGLQQRTHESFLAGVKESEDNITRVYAEGSYLKRTERSVLYTSLRLGKGVSWLGADDTGEADATRSTGNPRAWIMNASLVGRFKVAERDDLMLTMQAQKASDDLLSSDLLSVGGYYSVRGFQPAETTGEHGVTLSLEYNHNYAPVNGWDVKVSPFVDLGHVSNNVAGSVTDSTLKSIGIGAEFNRDWGGQSSTRVRIDLAHPVGDYDSTTVDDNTIYASLTQTF</sequence>